<gene>
    <name evidence="2" type="ORF">S06H3_01670</name>
</gene>
<name>X1JW41_9ZZZZ</name>
<keyword evidence="1" id="KW-0812">Transmembrane</keyword>
<protein>
    <submittedName>
        <fullName evidence="2">Uncharacterized protein</fullName>
    </submittedName>
</protein>
<evidence type="ECO:0000256" key="1">
    <source>
        <dbReference type="SAM" id="Phobius"/>
    </source>
</evidence>
<accession>X1JW41</accession>
<dbReference type="EMBL" id="BARV01000433">
    <property type="protein sequence ID" value="GAH98347.1"/>
    <property type="molecule type" value="Genomic_DNA"/>
</dbReference>
<reference evidence="2" key="1">
    <citation type="journal article" date="2014" name="Front. Microbiol.">
        <title>High frequency of phylogenetically diverse reductive dehalogenase-homologous genes in deep subseafloor sedimentary metagenomes.</title>
        <authorList>
            <person name="Kawai M."/>
            <person name="Futagami T."/>
            <person name="Toyoda A."/>
            <person name="Takaki Y."/>
            <person name="Nishi S."/>
            <person name="Hori S."/>
            <person name="Arai W."/>
            <person name="Tsubouchi T."/>
            <person name="Morono Y."/>
            <person name="Uchiyama I."/>
            <person name="Ito T."/>
            <person name="Fujiyama A."/>
            <person name="Inagaki F."/>
            <person name="Takami H."/>
        </authorList>
    </citation>
    <scope>NUCLEOTIDE SEQUENCE</scope>
    <source>
        <strain evidence="2">Expedition CK06-06</strain>
    </source>
</reference>
<organism evidence="2">
    <name type="scientific">marine sediment metagenome</name>
    <dbReference type="NCBI Taxonomy" id="412755"/>
    <lineage>
        <taxon>unclassified sequences</taxon>
        <taxon>metagenomes</taxon>
        <taxon>ecological metagenomes</taxon>
    </lineage>
</organism>
<comment type="caution">
    <text evidence="2">The sequence shown here is derived from an EMBL/GenBank/DDBJ whole genome shotgun (WGS) entry which is preliminary data.</text>
</comment>
<feature type="transmembrane region" description="Helical" evidence="1">
    <location>
        <begin position="85"/>
        <end position="106"/>
    </location>
</feature>
<evidence type="ECO:0000313" key="2">
    <source>
        <dbReference type="EMBL" id="GAH98347.1"/>
    </source>
</evidence>
<keyword evidence="1" id="KW-1133">Transmembrane helix</keyword>
<dbReference type="AlphaFoldDB" id="X1JW41"/>
<sequence>MKEIKEACPKIQAGVNFIPIVPFLGDSEENTGKIALATKEAGADFILFGGGMTLRDNQASWFLKRLSEEFPQLVEKYEELYQSKYTTAAVLAAPVLAALGAIAALVTD</sequence>
<keyword evidence="1" id="KW-0472">Membrane</keyword>
<proteinExistence type="predicted"/>